<dbReference type="PANTHER" id="PTHR13338">
    <property type="entry name" value="UPF0240 PROTEIN"/>
    <property type="match status" value="1"/>
</dbReference>
<dbReference type="InParanoid" id="A0A067QV36"/>
<reference evidence="2 3" key="1">
    <citation type="journal article" date="2014" name="Nat. Commun.">
        <title>Molecular traces of alternative social organization in a termite genome.</title>
        <authorList>
            <person name="Terrapon N."/>
            <person name="Li C."/>
            <person name="Robertson H.M."/>
            <person name="Ji L."/>
            <person name="Meng X."/>
            <person name="Booth W."/>
            <person name="Chen Z."/>
            <person name="Childers C.P."/>
            <person name="Glastad K.M."/>
            <person name="Gokhale K."/>
            <person name="Gowin J."/>
            <person name="Gronenberg W."/>
            <person name="Hermansen R.A."/>
            <person name="Hu H."/>
            <person name="Hunt B.G."/>
            <person name="Huylmans A.K."/>
            <person name="Khalil S.M."/>
            <person name="Mitchell R.D."/>
            <person name="Munoz-Torres M.C."/>
            <person name="Mustard J.A."/>
            <person name="Pan H."/>
            <person name="Reese J.T."/>
            <person name="Scharf M.E."/>
            <person name="Sun F."/>
            <person name="Vogel H."/>
            <person name="Xiao J."/>
            <person name="Yang W."/>
            <person name="Yang Z."/>
            <person name="Yang Z."/>
            <person name="Zhou J."/>
            <person name="Zhu J."/>
            <person name="Brent C.S."/>
            <person name="Elsik C.G."/>
            <person name="Goodisman M.A."/>
            <person name="Liberles D.A."/>
            <person name="Roe R.M."/>
            <person name="Vargo E.L."/>
            <person name="Vilcinskas A."/>
            <person name="Wang J."/>
            <person name="Bornberg-Bauer E."/>
            <person name="Korb J."/>
            <person name="Zhang G."/>
            <person name="Liebig J."/>
        </authorList>
    </citation>
    <scope>NUCLEOTIDE SEQUENCE [LARGE SCALE GENOMIC DNA]</scope>
    <source>
        <tissue evidence="2">Whole organism</tissue>
    </source>
</reference>
<dbReference type="FunCoup" id="A0A067QV36">
    <property type="interactions" value="500"/>
</dbReference>
<dbReference type="OrthoDB" id="2434756at2759"/>
<accession>A0A067QV36</accession>
<feature type="compositionally biased region" description="Basic and acidic residues" evidence="1">
    <location>
        <begin position="194"/>
        <end position="203"/>
    </location>
</feature>
<dbReference type="AlphaFoldDB" id="A0A067QV36"/>
<evidence type="ECO:0000313" key="2">
    <source>
        <dbReference type="EMBL" id="KDR08215.1"/>
    </source>
</evidence>
<dbReference type="OMA" id="IPDQKYK"/>
<dbReference type="GO" id="GO:0032981">
    <property type="term" value="P:mitochondrial respiratory chain complex I assembly"/>
    <property type="evidence" value="ECO:0007669"/>
    <property type="project" value="InterPro"/>
</dbReference>
<keyword evidence="3" id="KW-1185">Reference proteome</keyword>
<feature type="region of interest" description="Disordered" evidence="1">
    <location>
        <begin position="184"/>
        <end position="203"/>
    </location>
</feature>
<dbReference type="GO" id="GO:0005739">
    <property type="term" value="C:mitochondrion"/>
    <property type="evidence" value="ECO:0007669"/>
    <property type="project" value="TreeGrafter"/>
</dbReference>
<evidence type="ECO:0000313" key="3">
    <source>
        <dbReference type="Proteomes" id="UP000027135"/>
    </source>
</evidence>
<organism evidence="2 3">
    <name type="scientific">Zootermopsis nevadensis</name>
    <name type="common">Dampwood termite</name>
    <dbReference type="NCBI Taxonomy" id="136037"/>
    <lineage>
        <taxon>Eukaryota</taxon>
        <taxon>Metazoa</taxon>
        <taxon>Ecdysozoa</taxon>
        <taxon>Arthropoda</taxon>
        <taxon>Hexapoda</taxon>
        <taxon>Insecta</taxon>
        <taxon>Pterygota</taxon>
        <taxon>Neoptera</taxon>
        <taxon>Polyneoptera</taxon>
        <taxon>Dictyoptera</taxon>
        <taxon>Blattodea</taxon>
        <taxon>Blattoidea</taxon>
        <taxon>Termitoidae</taxon>
        <taxon>Termopsidae</taxon>
        <taxon>Zootermopsis</taxon>
    </lineage>
</organism>
<proteinExistence type="predicted"/>
<name>A0A067QV36_ZOONE</name>
<dbReference type="InterPro" id="IPR009622">
    <property type="entry name" value="NDUFAF4"/>
</dbReference>
<dbReference type="PANTHER" id="PTHR13338:SF4">
    <property type="entry name" value="NADH DEHYDROGENASE [UBIQUINONE] 1 ALPHA SUBCOMPLEX ASSEMBLY FACTOR 4"/>
    <property type="match status" value="1"/>
</dbReference>
<dbReference type="eggNOG" id="KOG4481">
    <property type="taxonomic scope" value="Eukaryota"/>
</dbReference>
<protein>
    <submittedName>
        <fullName evidence="2">NDUFAF4-like protein</fullName>
    </submittedName>
</protein>
<dbReference type="Proteomes" id="UP000027135">
    <property type="component" value="Unassembled WGS sequence"/>
</dbReference>
<sequence>MGKVLSVIQRKVYRFNAENRAHRIISKDKPTPAPRYPSTIKELETIKSDYPHILEEQYKKDSKLDGRLKQVYVHSYDPIVAEQQTTNSSHSLPQDRRPLEETEFGYTEPMMIPQGRFTLKQAMKFIADHHADPNTWTATAIAKEYNINQDKLETILFYYRMFQVHIPEGMGKKIPVKLNTMTEETKNPQMLQSDEEKMHHEQK</sequence>
<gene>
    <name evidence="2" type="ORF">L798_01933</name>
</gene>
<dbReference type="Pfam" id="PF06784">
    <property type="entry name" value="UPF0240"/>
    <property type="match status" value="1"/>
</dbReference>
<dbReference type="STRING" id="136037.A0A067QV36"/>
<evidence type="ECO:0000256" key="1">
    <source>
        <dbReference type="SAM" id="MobiDB-lite"/>
    </source>
</evidence>
<dbReference type="EMBL" id="KK853353">
    <property type="protein sequence ID" value="KDR08215.1"/>
    <property type="molecule type" value="Genomic_DNA"/>
</dbReference>